<sequence>MGSWFVPDLRLMSQAIMQTGIARTGIIVCDDGHFQDRVLNAV</sequence>
<comment type="caution">
    <text evidence="1">The sequence shown here is derived from an EMBL/GenBank/DDBJ whole genome shotgun (WGS) entry which is preliminary data.</text>
</comment>
<evidence type="ECO:0000313" key="1">
    <source>
        <dbReference type="EMBL" id="TWU20325.1"/>
    </source>
</evidence>
<gene>
    <name evidence="1" type="ORF">Pla144_49720</name>
</gene>
<reference evidence="1 2" key="1">
    <citation type="submission" date="2019-02" db="EMBL/GenBank/DDBJ databases">
        <title>Deep-cultivation of Planctomycetes and their phenomic and genomic characterization uncovers novel biology.</title>
        <authorList>
            <person name="Wiegand S."/>
            <person name="Jogler M."/>
            <person name="Boedeker C."/>
            <person name="Pinto D."/>
            <person name="Vollmers J."/>
            <person name="Rivas-Marin E."/>
            <person name="Kohn T."/>
            <person name="Peeters S.H."/>
            <person name="Heuer A."/>
            <person name="Rast P."/>
            <person name="Oberbeckmann S."/>
            <person name="Bunk B."/>
            <person name="Jeske O."/>
            <person name="Meyerdierks A."/>
            <person name="Storesund J.E."/>
            <person name="Kallscheuer N."/>
            <person name="Luecker S."/>
            <person name="Lage O.M."/>
            <person name="Pohl T."/>
            <person name="Merkel B.J."/>
            <person name="Hornburger P."/>
            <person name="Mueller R.-W."/>
            <person name="Bruemmer F."/>
            <person name="Labrenz M."/>
            <person name="Spormann A.M."/>
            <person name="Op Den Camp H."/>
            <person name="Overmann J."/>
            <person name="Amann R."/>
            <person name="Jetten M.S.M."/>
            <person name="Mascher T."/>
            <person name="Medema M.H."/>
            <person name="Devos D.P."/>
            <person name="Kaster A.-K."/>
            <person name="Ovreas L."/>
            <person name="Rohde M."/>
            <person name="Galperin M.Y."/>
            <person name="Jogler C."/>
        </authorList>
    </citation>
    <scope>NUCLEOTIDE SEQUENCE [LARGE SCALE GENOMIC DNA]</scope>
    <source>
        <strain evidence="1 2">Pla144</strain>
    </source>
</reference>
<name>A0A5C6C8A3_9BACT</name>
<accession>A0A5C6C8A3</accession>
<protein>
    <submittedName>
        <fullName evidence="1">Uncharacterized protein</fullName>
    </submittedName>
</protein>
<organism evidence="1 2">
    <name type="scientific">Bythopirellula polymerisocia</name>
    <dbReference type="NCBI Taxonomy" id="2528003"/>
    <lineage>
        <taxon>Bacteria</taxon>
        <taxon>Pseudomonadati</taxon>
        <taxon>Planctomycetota</taxon>
        <taxon>Planctomycetia</taxon>
        <taxon>Pirellulales</taxon>
        <taxon>Lacipirellulaceae</taxon>
        <taxon>Bythopirellula</taxon>
    </lineage>
</organism>
<dbReference type="EMBL" id="SJPS01000016">
    <property type="protein sequence ID" value="TWU20325.1"/>
    <property type="molecule type" value="Genomic_DNA"/>
</dbReference>
<keyword evidence="2" id="KW-1185">Reference proteome</keyword>
<dbReference type="AlphaFoldDB" id="A0A5C6C8A3"/>
<dbReference type="Proteomes" id="UP000318437">
    <property type="component" value="Unassembled WGS sequence"/>
</dbReference>
<proteinExistence type="predicted"/>
<evidence type="ECO:0000313" key="2">
    <source>
        <dbReference type="Proteomes" id="UP000318437"/>
    </source>
</evidence>